<dbReference type="GO" id="GO:0000917">
    <property type="term" value="P:division septum assembly"/>
    <property type="evidence" value="ECO:0007669"/>
    <property type="project" value="UniProtKB-KW"/>
</dbReference>
<comment type="similarity">
    <text evidence="2">Belongs to the SsgA family.</text>
</comment>
<evidence type="ECO:0000313" key="8">
    <source>
        <dbReference type="Proteomes" id="UP000238312"/>
    </source>
</evidence>
<gene>
    <name evidence="7" type="ORF">B0I32_106212</name>
</gene>
<comment type="caution">
    <text evidence="7">The sequence shown here is derived from an EMBL/GenBank/DDBJ whole genome shotgun (WGS) entry which is preliminary data.</text>
</comment>
<accession>A0A2T0N2B1</accession>
<keyword evidence="8" id="KW-1185">Reference proteome</keyword>
<comment type="subcellular location">
    <subcellularLocation>
        <location evidence="1">Cell septum</location>
    </subcellularLocation>
</comment>
<dbReference type="GO" id="GO:0030428">
    <property type="term" value="C:cell septum"/>
    <property type="evidence" value="ECO:0007669"/>
    <property type="project" value="UniProtKB-SubCell"/>
</dbReference>
<sequence>MEPDPTPVKLSTVLPLWQADDNSKYLSAWLHYCPDDPWFVRVHVGGVVVSFEVPRDVLAKGLDEPATCDDLQIRPSGEPMWTLWTLRWNPDEPLMFRLPAANLRGFLAETYKLVPPGTEESRIDWDAEIELLFEEAANPSEGDGP</sequence>
<dbReference type="AlphaFoldDB" id="A0A2T0N2B1"/>
<dbReference type="GO" id="GO:0030435">
    <property type="term" value="P:sporulation resulting in formation of a cellular spore"/>
    <property type="evidence" value="ECO:0007669"/>
    <property type="project" value="UniProtKB-KW"/>
</dbReference>
<keyword evidence="5" id="KW-0717">Septation</keyword>
<name>A0A2T0N2B1_9ACTN</name>
<protein>
    <submittedName>
        <fullName evidence="7">Sporulation and cell division protein SsgA</fullName>
    </submittedName>
</protein>
<dbReference type="RefSeq" id="WP_106239612.1">
    <property type="nucleotide sequence ID" value="NZ_PVNG01000006.1"/>
</dbReference>
<keyword evidence="6" id="KW-0131">Cell cycle</keyword>
<evidence type="ECO:0000256" key="1">
    <source>
        <dbReference type="ARBA" id="ARBA00004431"/>
    </source>
</evidence>
<evidence type="ECO:0000313" key="7">
    <source>
        <dbReference type="EMBL" id="PRX66076.1"/>
    </source>
</evidence>
<evidence type="ECO:0000256" key="5">
    <source>
        <dbReference type="ARBA" id="ARBA00023210"/>
    </source>
</evidence>
<dbReference type="OrthoDB" id="3626321at2"/>
<dbReference type="EMBL" id="PVNG01000006">
    <property type="protein sequence ID" value="PRX66076.1"/>
    <property type="molecule type" value="Genomic_DNA"/>
</dbReference>
<evidence type="ECO:0000256" key="2">
    <source>
        <dbReference type="ARBA" id="ARBA00009323"/>
    </source>
</evidence>
<dbReference type="Proteomes" id="UP000238312">
    <property type="component" value="Unassembled WGS sequence"/>
</dbReference>
<dbReference type="Pfam" id="PF04686">
    <property type="entry name" value="SsgA"/>
    <property type="match status" value="1"/>
</dbReference>
<keyword evidence="4" id="KW-0749">Sporulation</keyword>
<evidence type="ECO:0000256" key="4">
    <source>
        <dbReference type="ARBA" id="ARBA00022969"/>
    </source>
</evidence>
<proteinExistence type="inferred from homology"/>
<dbReference type="InterPro" id="IPR006776">
    <property type="entry name" value="SsgB"/>
</dbReference>
<dbReference type="InterPro" id="IPR038658">
    <property type="entry name" value="SsgB_sf"/>
</dbReference>
<keyword evidence="3 7" id="KW-0132">Cell division</keyword>
<evidence type="ECO:0000256" key="3">
    <source>
        <dbReference type="ARBA" id="ARBA00022618"/>
    </source>
</evidence>
<organism evidence="7 8">
    <name type="scientific">Nonomuraea fuscirosea</name>
    <dbReference type="NCBI Taxonomy" id="1291556"/>
    <lineage>
        <taxon>Bacteria</taxon>
        <taxon>Bacillati</taxon>
        <taxon>Actinomycetota</taxon>
        <taxon>Actinomycetes</taxon>
        <taxon>Streptosporangiales</taxon>
        <taxon>Streptosporangiaceae</taxon>
        <taxon>Nonomuraea</taxon>
    </lineage>
</organism>
<dbReference type="Gene3D" id="2.30.31.20">
    <property type="entry name" value="Sporulation-specific cell division protein SsgB"/>
    <property type="match status" value="1"/>
</dbReference>
<evidence type="ECO:0000256" key="6">
    <source>
        <dbReference type="ARBA" id="ARBA00023306"/>
    </source>
</evidence>
<reference evidence="7 8" key="1">
    <citation type="submission" date="2018-03" db="EMBL/GenBank/DDBJ databases">
        <title>Genomic Encyclopedia of Type Strains, Phase III (KMG-III): the genomes of soil and plant-associated and newly described type strains.</title>
        <authorList>
            <person name="Whitman W."/>
        </authorList>
    </citation>
    <scope>NUCLEOTIDE SEQUENCE [LARGE SCALE GENOMIC DNA]</scope>
    <source>
        <strain evidence="7 8">CGMCC 4.7104</strain>
    </source>
</reference>